<evidence type="ECO:0000256" key="1">
    <source>
        <dbReference type="SAM" id="Phobius"/>
    </source>
</evidence>
<evidence type="ECO:0000313" key="3">
    <source>
        <dbReference type="Proteomes" id="UP000657574"/>
    </source>
</evidence>
<dbReference type="EMBL" id="BMQA01000011">
    <property type="protein sequence ID" value="GGJ24497.1"/>
    <property type="molecule type" value="Genomic_DNA"/>
</dbReference>
<keyword evidence="1" id="KW-0812">Transmembrane</keyword>
<reference evidence="2" key="1">
    <citation type="journal article" date="2014" name="Int. J. Syst. Evol. Microbiol.">
        <title>Complete genome sequence of Corynebacterium casei LMG S-19264T (=DSM 44701T), isolated from a smear-ripened cheese.</title>
        <authorList>
            <consortium name="US DOE Joint Genome Institute (JGI-PGF)"/>
            <person name="Walter F."/>
            <person name="Albersmeier A."/>
            <person name="Kalinowski J."/>
            <person name="Ruckert C."/>
        </authorList>
    </citation>
    <scope>NUCLEOTIDE SEQUENCE</scope>
    <source>
        <strain evidence="2">JCM 3086</strain>
    </source>
</reference>
<sequence length="66" mass="6571">MTAAGGAHGTAGTSVRFVPWVAVGAGLAVAAGTAAAVVVVRLRRRRTADAAVERPDKEVELTGAVT</sequence>
<keyword evidence="3" id="KW-1185">Reference proteome</keyword>
<feature type="transmembrane region" description="Helical" evidence="1">
    <location>
        <begin position="20"/>
        <end position="40"/>
    </location>
</feature>
<accession>A0A917NS33</accession>
<keyword evidence="1" id="KW-0472">Membrane</keyword>
<dbReference type="AlphaFoldDB" id="A0A917NS33"/>
<protein>
    <submittedName>
        <fullName evidence="2">Uncharacterized protein</fullName>
    </submittedName>
</protein>
<gene>
    <name evidence="2" type="ORF">GCM10010121_039460</name>
</gene>
<evidence type="ECO:0000313" key="2">
    <source>
        <dbReference type="EMBL" id="GGJ24497.1"/>
    </source>
</evidence>
<name>A0A917NS33_9ACTN</name>
<organism evidence="2 3">
    <name type="scientific">Streptomyces brasiliensis</name>
    <dbReference type="NCBI Taxonomy" id="1954"/>
    <lineage>
        <taxon>Bacteria</taxon>
        <taxon>Bacillati</taxon>
        <taxon>Actinomycetota</taxon>
        <taxon>Actinomycetes</taxon>
        <taxon>Kitasatosporales</taxon>
        <taxon>Streptomycetaceae</taxon>
        <taxon>Streptomyces</taxon>
    </lineage>
</organism>
<keyword evidence="1" id="KW-1133">Transmembrane helix</keyword>
<dbReference type="Proteomes" id="UP000657574">
    <property type="component" value="Unassembled WGS sequence"/>
</dbReference>
<reference evidence="2" key="2">
    <citation type="submission" date="2020-09" db="EMBL/GenBank/DDBJ databases">
        <authorList>
            <person name="Sun Q."/>
            <person name="Ohkuma M."/>
        </authorList>
    </citation>
    <scope>NUCLEOTIDE SEQUENCE</scope>
    <source>
        <strain evidence="2">JCM 3086</strain>
    </source>
</reference>
<comment type="caution">
    <text evidence="2">The sequence shown here is derived from an EMBL/GenBank/DDBJ whole genome shotgun (WGS) entry which is preliminary data.</text>
</comment>
<proteinExistence type="predicted"/>
<dbReference type="RefSeq" id="WP_308428977.1">
    <property type="nucleotide sequence ID" value="NZ_BMQA01000011.1"/>
</dbReference>